<proteinExistence type="predicted"/>
<evidence type="ECO:0000313" key="2">
    <source>
        <dbReference type="Proteomes" id="UP001314796"/>
    </source>
</evidence>
<dbReference type="Proteomes" id="UP001314796">
    <property type="component" value="Unassembled WGS sequence"/>
</dbReference>
<gene>
    <name evidence="1" type="ORF">JOC73_002136</name>
</gene>
<protein>
    <submittedName>
        <fullName evidence="1">Quercetin dioxygenase-like cupin family protein</fullName>
    </submittedName>
</protein>
<comment type="caution">
    <text evidence="1">The sequence shown here is derived from an EMBL/GenBank/DDBJ whole genome shotgun (WGS) entry which is preliminary data.</text>
</comment>
<dbReference type="Gene3D" id="2.60.120.10">
    <property type="entry name" value="Jelly Rolls"/>
    <property type="match status" value="1"/>
</dbReference>
<dbReference type="RefSeq" id="WP_204402927.1">
    <property type="nucleotide sequence ID" value="NZ_JAFBEE010000014.1"/>
</dbReference>
<evidence type="ECO:0000313" key="1">
    <source>
        <dbReference type="EMBL" id="MBM7615566.1"/>
    </source>
</evidence>
<dbReference type="InterPro" id="IPR011051">
    <property type="entry name" value="RmlC_Cupin_sf"/>
</dbReference>
<name>A0ABS2NRL4_9FIRM</name>
<reference evidence="1 2" key="1">
    <citation type="submission" date="2021-01" db="EMBL/GenBank/DDBJ databases">
        <title>Genomic Encyclopedia of Type Strains, Phase IV (KMG-IV): sequencing the most valuable type-strain genomes for metagenomic binning, comparative biology and taxonomic classification.</title>
        <authorList>
            <person name="Goeker M."/>
        </authorList>
    </citation>
    <scope>NUCLEOTIDE SEQUENCE [LARGE SCALE GENOMIC DNA]</scope>
    <source>
        <strain evidence="1 2">DSM 25890</strain>
    </source>
</reference>
<dbReference type="SUPFAM" id="SSF51182">
    <property type="entry name" value="RmlC-like cupins"/>
    <property type="match status" value="1"/>
</dbReference>
<sequence length="108" mass="12740">MIEKNYKYQVIDEKIIERLVDDENIHLNHMVLTKGTGLPEHFSNSNVYMIIVRGRMSIKLNDQEYNQYTVGDILNIPFNTKMNVENHHDEVLEFFVVKAPNPKDYKAE</sequence>
<keyword evidence="2" id="KW-1185">Reference proteome</keyword>
<accession>A0ABS2NRL4</accession>
<dbReference type="CDD" id="cd20290">
    <property type="entry name" value="cupin_Mj0764-like"/>
    <property type="match status" value="1"/>
</dbReference>
<dbReference type="InterPro" id="IPR014710">
    <property type="entry name" value="RmlC-like_jellyroll"/>
</dbReference>
<organism evidence="1 2">
    <name type="scientific">Alkaliphilus hydrothermalis</name>
    <dbReference type="NCBI Taxonomy" id="1482730"/>
    <lineage>
        <taxon>Bacteria</taxon>
        <taxon>Bacillati</taxon>
        <taxon>Bacillota</taxon>
        <taxon>Clostridia</taxon>
        <taxon>Peptostreptococcales</taxon>
        <taxon>Natronincolaceae</taxon>
        <taxon>Alkaliphilus</taxon>
    </lineage>
</organism>
<dbReference type="EMBL" id="JAFBEE010000014">
    <property type="protein sequence ID" value="MBM7615566.1"/>
    <property type="molecule type" value="Genomic_DNA"/>
</dbReference>